<keyword evidence="3" id="KW-1185">Reference proteome</keyword>
<accession>A0ABV4CW36</accession>
<protein>
    <submittedName>
        <fullName evidence="2">Uncharacterized protein</fullName>
    </submittedName>
</protein>
<organism evidence="2 3">
    <name type="scientific">Heminiphilus faecis</name>
    <dbReference type="NCBI Taxonomy" id="2601703"/>
    <lineage>
        <taxon>Bacteria</taxon>
        <taxon>Pseudomonadati</taxon>
        <taxon>Bacteroidota</taxon>
        <taxon>Bacteroidia</taxon>
        <taxon>Bacteroidales</taxon>
        <taxon>Muribaculaceae</taxon>
        <taxon>Heminiphilus</taxon>
    </lineage>
</organism>
<feature type="transmembrane region" description="Helical" evidence="1">
    <location>
        <begin position="159"/>
        <end position="177"/>
    </location>
</feature>
<dbReference type="RefSeq" id="WP_369863301.1">
    <property type="nucleotide sequence ID" value="NZ_JBCLPP010000011.1"/>
</dbReference>
<name>A0ABV4CW36_9BACT</name>
<feature type="transmembrane region" description="Helical" evidence="1">
    <location>
        <begin position="130"/>
        <end position="147"/>
    </location>
</feature>
<evidence type="ECO:0000313" key="2">
    <source>
        <dbReference type="EMBL" id="MEY8245041.1"/>
    </source>
</evidence>
<dbReference type="EMBL" id="JBCLPP010000011">
    <property type="protein sequence ID" value="MEY8245041.1"/>
    <property type="molecule type" value="Genomic_DNA"/>
</dbReference>
<keyword evidence="1" id="KW-0812">Transmembrane</keyword>
<evidence type="ECO:0000313" key="3">
    <source>
        <dbReference type="Proteomes" id="UP001565200"/>
    </source>
</evidence>
<reference evidence="2 3" key="1">
    <citation type="submission" date="2024-03" db="EMBL/GenBank/DDBJ databases">
        <title>Mouse gut bacterial collection (mGBC) of GemPharmatech.</title>
        <authorList>
            <person name="He Y."/>
            <person name="Dong L."/>
            <person name="Wu D."/>
            <person name="Gao X."/>
            <person name="Lin Z."/>
        </authorList>
    </citation>
    <scope>NUCLEOTIDE SEQUENCE [LARGE SCALE GENOMIC DNA]</scope>
    <source>
        <strain evidence="2 3">54-13</strain>
    </source>
</reference>
<sequence length="184" mass="20954">MLKFLGLLIQLIISPAKGWEDIAAKGDDPRKICAEGFYPLLGITACTVFIRHFYDIDAGLIELVQRAIITFIAYFASYFFASFMFSVFGRSMVDGELNEKKYHTYIIYNLSLLAVISVIGNCIPMELSVVQFLPVFVLLVMWMGARYMCIKDNSGVKYIFLSTISILLPPYVLEFLFRRLLLNA</sequence>
<keyword evidence="1" id="KW-0472">Membrane</keyword>
<gene>
    <name evidence="2" type="ORF">AAK873_05340</name>
</gene>
<keyword evidence="1" id="KW-1133">Transmembrane helix</keyword>
<feature type="transmembrane region" description="Helical" evidence="1">
    <location>
        <begin position="37"/>
        <end position="54"/>
    </location>
</feature>
<dbReference type="Proteomes" id="UP001565200">
    <property type="component" value="Unassembled WGS sequence"/>
</dbReference>
<feature type="transmembrane region" description="Helical" evidence="1">
    <location>
        <begin position="66"/>
        <end position="85"/>
    </location>
</feature>
<evidence type="ECO:0000256" key="1">
    <source>
        <dbReference type="SAM" id="Phobius"/>
    </source>
</evidence>
<feature type="transmembrane region" description="Helical" evidence="1">
    <location>
        <begin position="105"/>
        <end position="123"/>
    </location>
</feature>
<proteinExistence type="predicted"/>
<comment type="caution">
    <text evidence="2">The sequence shown here is derived from an EMBL/GenBank/DDBJ whole genome shotgun (WGS) entry which is preliminary data.</text>
</comment>